<dbReference type="PANTHER" id="PTHR44757:SF2">
    <property type="entry name" value="BIOFILM ARCHITECTURE MAINTENANCE PROTEIN MBAA"/>
    <property type="match status" value="1"/>
</dbReference>
<evidence type="ECO:0000256" key="2">
    <source>
        <dbReference type="SAM" id="SignalP"/>
    </source>
</evidence>
<dbReference type="InterPro" id="IPR035919">
    <property type="entry name" value="EAL_sf"/>
</dbReference>
<keyword evidence="2" id="KW-0732">Signal</keyword>
<dbReference type="SMART" id="SM00052">
    <property type="entry name" value="EAL"/>
    <property type="match status" value="1"/>
</dbReference>
<dbReference type="PANTHER" id="PTHR44757">
    <property type="entry name" value="DIGUANYLATE CYCLASE DGCP"/>
    <property type="match status" value="1"/>
</dbReference>
<dbReference type="Gene3D" id="3.30.450.20">
    <property type="entry name" value="PAS domain"/>
    <property type="match status" value="2"/>
</dbReference>
<dbReference type="Gene3D" id="2.60.40.10">
    <property type="entry name" value="Immunoglobulins"/>
    <property type="match status" value="1"/>
</dbReference>
<dbReference type="InterPro" id="IPR001633">
    <property type="entry name" value="EAL_dom"/>
</dbReference>
<evidence type="ECO:0000259" key="3">
    <source>
        <dbReference type="PROSITE" id="PS50112"/>
    </source>
</evidence>
<dbReference type="SMART" id="SM00091">
    <property type="entry name" value="PAS"/>
    <property type="match status" value="1"/>
</dbReference>
<dbReference type="InterPro" id="IPR029787">
    <property type="entry name" value="Nucleotide_cyclase"/>
</dbReference>
<dbReference type="InterPro" id="IPR000014">
    <property type="entry name" value="PAS"/>
</dbReference>
<dbReference type="Gene3D" id="3.30.70.270">
    <property type="match status" value="1"/>
</dbReference>
<dbReference type="SMART" id="SM00086">
    <property type="entry name" value="PAC"/>
    <property type="match status" value="2"/>
</dbReference>
<dbReference type="InterPro" id="IPR015943">
    <property type="entry name" value="WD40/YVTN_repeat-like_dom_sf"/>
</dbReference>
<keyword evidence="8" id="KW-1185">Reference proteome</keyword>
<dbReference type="GO" id="GO:0006355">
    <property type="term" value="P:regulation of DNA-templated transcription"/>
    <property type="evidence" value="ECO:0007669"/>
    <property type="project" value="InterPro"/>
</dbReference>
<dbReference type="InterPro" id="IPR035965">
    <property type="entry name" value="PAS-like_dom_sf"/>
</dbReference>
<dbReference type="SMART" id="SM00267">
    <property type="entry name" value="GGDEF"/>
    <property type="match status" value="1"/>
</dbReference>
<comment type="caution">
    <text evidence="7">The sequence shown here is derived from an EMBL/GenBank/DDBJ whole genome shotgun (WGS) entry which is preliminary data.</text>
</comment>
<evidence type="ECO:0000259" key="5">
    <source>
        <dbReference type="PROSITE" id="PS50883"/>
    </source>
</evidence>
<dbReference type="InterPro" id="IPR011123">
    <property type="entry name" value="Y_Y_Y"/>
</dbReference>
<feature type="domain" description="PAC" evidence="4">
    <location>
        <begin position="918"/>
        <end position="971"/>
    </location>
</feature>
<dbReference type="Pfam" id="PF07494">
    <property type="entry name" value="Reg_prop"/>
    <property type="match status" value="5"/>
</dbReference>
<dbReference type="Pfam" id="PF00563">
    <property type="entry name" value="EAL"/>
    <property type="match status" value="1"/>
</dbReference>
<evidence type="ECO:0000256" key="1">
    <source>
        <dbReference type="ARBA" id="ARBA00001946"/>
    </source>
</evidence>
<dbReference type="NCBIfam" id="TIGR00229">
    <property type="entry name" value="sensory_box"/>
    <property type="match status" value="2"/>
</dbReference>
<dbReference type="CDD" id="cd01948">
    <property type="entry name" value="EAL"/>
    <property type="match status" value="1"/>
</dbReference>
<dbReference type="InterPro" id="IPR052155">
    <property type="entry name" value="Biofilm_reg_signaling"/>
</dbReference>
<protein>
    <submittedName>
        <fullName evidence="7">EAL domain-containing protein</fullName>
    </submittedName>
</protein>
<dbReference type="SUPFAM" id="SSF50969">
    <property type="entry name" value="YVTN repeat-like/Quinoprotein amine dehydrogenase"/>
    <property type="match status" value="1"/>
</dbReference>
<dbReference type="SUPFAM" id="SSF63829">
    <property type="entry name" value="Calcium-dependent phosphotriesterase"/>
    <property type="match status" value="2"/>
</dbReference>
<dbReference type="InterPro" id="IPR001610">
    <property type="entry name" value="PAC"/>
</dbReference>
<dbReference type="Gene3D" id="3.20.20.450">
    <property type="entry name" value="EAL domain"/>
    <property type="match status" value="1"/>
</dbReference>
<dbReference type="Pfam" id="PF07495">
    <property type="entry name" value="Y_Y_Y"/>
    <property type="match status" value="1"/>
</dbReference>
<dbReference type="NCBIfam" id="TIGR00254">
    <property type="entry name" value="GGDEF"/>
    <property type="match status" value="1"/>
</dbReference>
<evidence type="ECO:0000259" key="6">
    <source>
        <dbReference type="PROSITE" id="PS50887"/>
    </source>
</evidence>
<feature type="domain" description="EAL" evidence="5">
    <location>
        <begin position="1268"/>
        <end position="1522"/>
    </location>
</feature>
<dbReference type="RefSeq" id="WP_263542317.1">
    <property type="nucleotide sequence ID" value="NZ_JAOVZO020000018.1"/>
</dbReference>
<dbReference type="PROSITE" id="PS50112">
    <property type="entry name" value="PAS"/>
    <property type="match status" value="1"/>
</dbReference>
<dbReference type="InterPro" id="IPR013767">
    <property type="entry name" value="PAS_fold"/>
</dbReference>
<dbReference type="EMBL" id="JAOVZO020000018">
    <property type="protein sequence ID" value="MDC8013622.1"/>
    <property type="molecule type" value="Genomic_DNA"/>
</dbReference>
<comment type="cofactor">
    <cofactor evidence="1">
        <name>Mg(2+)</name>
        <dbReference type="ChEBI" id="CHEBI:18420"/>
    </cofactor>
</comment>
<dbReference type="InterPro" id="IPR013783">
    <property type="entry name" value="Ig-like_fold"/>
</dbReference>
<organism evidence="7 8">
    <name type="scientific">Tahibacter soli</name>
    <dbReference type="NCBI Taxonomy" id="2983605"/>
    <lineage>
        <taxon>Bacteria</taxon>
        <taxon>Pseudomonadati</taxon>
        <taxon>Pseudomonadota</taxon>
        <taxon>Gammaproteobacteria</taxon>
        <taxon>Lysobacterales</taxon>
        <taxon>Rhodanobacteraceae</taxon>
        <taxon>Tahibacter</taxon>
    </lineage>
</organism>
<reference evidence="7" key="1">
    <citation type="submission" date="2023-02" db="EMBL/GenBank/DDBJ databases">
        <title>Tahibacter soli sp. nov. isolated from soil.</title>
        <authorList>
            <person name="Baek J.H."/>
            <person name="Lee J.K."/>
            <person name="Choi D.G."/>
            <person name="Jeon C.O."/>
        </authorList>
    </citation>
    <scope>NUCLEOTIDE SEQUENCE</scope>
    <source>
        <strain evidence="7">BL</strain>
    </source>
</reference>
<dbReference type="InterPro" id="IPR000700">
    <property type="entry name" value="PAS-assoc_C"/>
</dbReference>
<dbReference type="PROSITE" id="PS50887">
    <property type="entry name" value="GGDEF"/>
    <property type="match status" value="1"/>
</dbReference>
<name>A0A9X3YL59_9GAMM</name>
<sequence>MNGAPQRNGRAAVWVWCRIAALALACLAPNIEAARRSHYFDNLGSEQGLAQNTVSALYQDRAGFVWIATQGGLHRYDGYRFRIYDHDPNRPDSLPDSFVTAISEDDAGHLWIGTNANGVVRLDSATGAVAHVKSDERAPRPSLRATSIVALRHEAGRGLWVGSREGIDLVDPATGRRTSVVRFEPEGLPLRPLRRFVDSGHGVLFAATSVGLFKIDRANATAQRLRAPELASTLSAFVTRDGTLYAGTADGLYRVDGDGTGARKLWPLAPSPTAVANVSDIAEDPAGRLWLAVRGAGVAIVDPHAGTSEWLHHQRDLPGSLPEEFTTTLMLDRSGLLWIGGETRGVATTKPGGGAFTWLVDLEPPRDRINKNVVSAIFGDGDAIWLGTEGDGLKRYDRTRDRYEDFGDPLARAFGAKAALADLRVYAIVPAGADRLWIGSSQGLVELDTKTRQATLVPVDGLTGPPSTAGEREVRALERAADGSLWIGTRTLGLLRWRPDRHETQRWRHDDADPAGLPHNMVLALREDREGRLWVGTLDGLAVVDANGRLRNLQGAGSHHDTLSGNLVRAIRQGADGTLWVGTHSGLNRLDALDAAGARFSRVLAGDGLPSSTIYGILEDRAGALWLSTNRGIARYDPATRAVRSFSPKDGLQAYEFNGGAAYAGADGELMFGGINGINLVRPEALARERSVTPVAITALGIGADLRDIVGSAPRTWQVPQAARLVRFEFAALDYASPERNRFAWKLDGFDEEWVDGGSRREVTYTNLDPGLYTFRVRASNAAGVWNDAGASLAFEVVPPWWAAGWMKFLYALIAALVVVAVLAERRAKRAEERRHQNEIREREDRLRLALWGSGDEFWDFDMRQGRLFRHGADQLLGTHAEETVSADDWRNIAVHPDDLPRVDRTLADHVAGVTDHFESEHRVINATGDWVWVLSRGKIVERDAEGQPLRICGTARDVTASRLAERERRIAAEVIRNMTEAVSVTDLDYHFTSVNLAFTRTTGYREDEVIGRNAALLNSPQHVPKVYEQMRESLGNSGHWRGELWQKRKDGEEFLCWLELAEVRDAQGTRTHFVGVMSDITDRKRAEQELRYLANYDTLTGLPNRTMLGERLGHAIMRARRNGRRVAVLFLDLDRFKHVNDSMGHAAGDRMLKAAGSRLRSHVRDTDTVARLGGDEFTVVLEDIRDGAEAEQVAMTLLAAFAEPLALDAGQEVVISPSIGISLYPDHAQVPTDLLKFADTAMYQAKEHGRNTFKVYTSNMDAAARKRATMVGALRKALERREFRLVFQPKLSLVDARIGGVEALLRWHSEELGEVPPNVFIPLAEEAGLIGEIGEHVFDRACATLARWREAGVDGLTMAVNVSVLQLLRGELTRRLCEILAEHDIAPDQIELEITESTIMDNAERSVRTLNELKAIGVSLAIDDFGTGYSSLAYLKRLPIDTLKIDKEFVGDITADPDDEAITATIITMAHSLGLNVVAEGVETAEQLEYLREQGCDEIQGNWLSHPLSADRCLDFLKSRRAATPDAHGDTILSGV</sequence>
<evidence type="ECO:0000313" key="8">
    <source>
        <dbReference type="Proteomes" id="UP001139971"/>
    </source>
</evidence>
<dbReference type="InterPro" id="IPR043128">
    <property type="entry name" value="Rev_trsase/Diguanyl_cyclase"/>
</dbReference>
<dbReference type="SUPFAM" id="SSF55073">
    <property type="entry name" value="Nucleotide cyclase"/>
    <property type="match status" value="1"/>
</dbReference>
<dbReference type="CDD" id="cd01949">
    <property type="entry name" value="GGDEF"/>
    <property type="match status" value="1"/>
</dbReference>
<dbReference type="Pfam" id="PF00989">
    <property type="entry name" value="PAS"/>
    <property type="match status" value="1"/>
</dbReference>
<accession>A0A9X3YL59</accession>
<dbReference type="CDD" id="cd00146">
    <property type="entry name" value="PKD"/>
    <property type="match status" value="1"/>
</dbReference>
<evidence type="ECO:0000259" key="4">
    <source>
        <dbReference type="PROSITE" id="PS50113"/>
    </source>
</evidence>
<feature type="chain" id="PRO_5040886415" evidence="2">
    <location>
        <begin position="34"/>
        <end position="1537"/>
    </location>
</feature>
<dbReference type="FunFam" id="3.30.70.270:FF:000001">
    <property type="entry name" value="Diguanylate cyclase domain protein"/>
    <property type="match status" value="1"/>
</dbReference>
<feature type="domain" description="PAS" evidence="3">
    <location>
        <begin position="968"/>
        <end position="1038"/>
    </location>
</feature>
<feature type="domain" description="PAC" evidence="4">
    <location>
        <begin position="1041"/>
        <end position="1093"/>
    </location>
</feature>
<dbReference type="Proteomes" id="UP001139971">
    <property type="component" value="Unassembled WGS sequence"/>
</dbReference>
<dbReference type="Pfam" id="PF08447">
    <property type="entry name" value="PAS_3"/>
    <property type="match status" value="1"/>
</dbReference>
<feature type="signal peptide" evidence="2">
    <location>
        <begin position="1"/>
        <end position="33"/>
    </location>
</feature>
<dbReference type="PROSITE" id="PS50883">
    <property type="entry name" value="EAL"/>
    <property type="match status" value="1"/>
</dbReference>
<dbReference type="InterPro" id="IPR000160">
    <property type="entry name" value="GGDEF_dom"/>
</dbReference>
<dbReference type="InterPro" id="IPR011044">
    <property type="entry name" value="Quino_amine_DH_bsu"/>
</dbReference>
<dbReference type="Gene3D" id="2.130.10.10">
    <property type="entry name" value="YVTN repeat-like/Quinoprotein amine dehydrogenase"/>
    <property type="match status" value="3"/>
</dbReference>
<dbReference type="SUPFAM" id="SSF55785">
    <property type="entry name" value="PYP-like sensor domain (PAS domain)"/>
    <property type="match status" value="2"/>
</dbReference>
<evidence type="ECO:0000313" key="7">
    <source>
        <dbReference type="EMBL" id="MDC8013622.1"/>
    </source>
</evidence>
<dbReference type="CDD" id="cd00130">
    <property type="entry name" value="PAS"/>
    <property type="match status" value="2"/>
</dbReference>
<gene>
    <name evidence="7" type="ORF">OD750_013850</name>
</gene>
<dbReference type="InterPro" id="IPR011110">
    <property type="entry name" value="Reg_prop"/>
</dbReference>
<dbReference type="SUPFAM" id="SSF141868">
    <property type="entry name" value="EAL domain-like"/>
    <property type="match status" value="1"/>
</dbReference>
<feature type="domain" description="GGDEF" evidence="6">
    <location>
        <begin position="1125"/>
        <end position="1259"/>
    </location>
</feature>
<dbReference type="PROSITE" id="PS50113">
    <property type="entry name" value="PAC"/>
    <property type="match status" value="2"/>
</dbReference>
<proteinExistence type="predicted"/>
<dbReference type="GO" id="GO:0003824">
    <property type="term" value="F:catalytic activity"/>
    <property type="evidence" value="ECO:0007669"/>
    <property type="project" value="UniProtKB-ARBA"/>
</dbReference>
<dbReference type="InterPro" id="IPR013655">
    <property type="entry name" value="PAS_fold_3"/>
</dbReference>
<dbReference type="Pfam" id="PF00990">
    <property type="entry name" value="GGDEF"/>
    <property type="match status" value="1"/>
</dbReference>